<dbReference type="Proteomes" id="UP000276133">
    <property type="component" value="Unassembled WGS sequence"/>
</dbReference>
<keyword evidence="2" id="KW-1185">Reference proteome</keyword>
<reference evidence="1 2" key="1">
    <citation type="journal article" date="2018" name="Sci. Rep.">
        <title>Genomic signatures of local adaptation to the degree of environmental predictability in rotifers.</title>
        <authorList>
            <person name="Franch-Gras L."/>
            <person name="Hahn C."/>
            <person name="Garcia-Roger E.M."/>
            <person name="Carmona M.J."/>
            <person name="Serra M."/>
            <person name="Gomez A."/>
        </authorList>
    </citation>
    <scope>NUCLEOTIDE SEQUENCE [LARGE SCALE GENOMIC DNA]</scope>
    <source>
        <strain evidence="1">HYR1</strain>
    </source>
</reference>
<sequence length="68" mass="8083">MARVNLSLDVKCVRGGQLMQNYALAIFFYFLEFSKLCELFAIDTILSLDQFLNRLLFKNQHTKHWHCK</sequence>
<gene>
    <name evidence="1" type="ORF">BpHYR1_034270</name>
</gene>
<organism evidence="1 2">
    <name type="scientific">Brachionus plicatilis</name>
    <name type="common">Marine rotifer</name>
    <name type="synonym">Brachionus muelleri</name>
    <dbReference type="NCBI Taxonomy" id="10195"/>
    <lineage>
        <taxon>Eukaryota</taxon>
        <taxon>Metazoa</taxon>
        <taxon>Spiralia</taxon>
        <taxon>Gnathifera</taxon>
        <taxon>Rotifera</taxon>
        <taxon>Eurotatoria</taxon>
        <taxon>Monogononta</taxon>
        <taxon>Pseudotrocha</taxon>
        <taxon>Ploima</taxon>
        <taxon>Brachionidae</taxon>
        <taxon>Brachionus</taxon>
    </lineage>
</organism>
<evidence type="ECO:0000313" key="1">
    <source>
        <dbReference type="EMBL" id="RNA18447.1"/>
    </source>
</evidence>
<proteinExistence type="predicted"/>
<protein>
    <submittedName>
        <fullName evidence="1">Uncharacterized protein</fullName>
    </submittedName>
</protein>
<accession>A0A3M7R4C7</accession>
<comment type="caution">
    <text evidence="1">The sequence shown here is derived from an EMBL/GenBank/DDBJ whole genome shotgun (WGS) entry which is preliminary data.</text>
</comment>
<dbReference type="EMBL" id="REGN01004241">
    <property type="protein sequence ID" value="RNA18447.1"/>
    <property type="molecule type" value="Genomic_DNA"/>
</dbReference>
<name>A0A3M7R4C7_BRAPC</name>
<evidence type="ECO:0000313" key="2">
    <source>
        <dbReference type="Proteomes" id="UP000276133"/>
    </source>
</evidence>
<dbReference type="AlphaFoldDB" id="A0A3M7R4C7"/>